<keyword evidence="6" id="KW-0391">Immunity</keyword>
<keyword evidence="5" id="KW-0862">Zinc</keyword>
<dbReference type="AlphaFoldDB" id="A0A433DMP6"/>
<accession>A0A433DMP6</accession>
<dbReference type="GO" id="GO:0005737">
    <property type="term" value="C:cytoplasm"/>
    <property type="evidence" value="ECO:0007669"/>
    <property type="project" value="UniProtKB-SubCell"/>
</dbReference>
<dbReference type="OrthoDB" id="2423195at2759"/>
<evidence type="ECO:0000256" key="3">
    <source>
        <dbReference type="ARBA" id="ARBA00022723"/>
    </source>
</evidence>
<dbReference type="Proteomes" id="UP000268093">
    <property type="component" value="Unassembled WGS sequence"/>
</dbReference>
<dbReference type="GO" id="GO:0002376">
    <property type="term" value="P:immune system process"/>
    <property type="evidence" value="ECO:0007669"/>
    <property type="project" value="UniProtKB-KW"/>
</dbReference>
<evidence type="ECO:0000256" key="4">
    <source>
        <dbReference type="ARBA" id="ARBA00022771"/>
    </source>
</evidence>
<dbReference type="GO" id="GO:0008270">
    <property type="term" value="F:zinc ion binding"/>
    <property type="evidence" value="ECO:0007669"/>
    <property type="project" value="UniProtKB-KW"/>
</dbReference>
<feature type="domain" description="RZ-type" evidence="7">
    <location>
        <begin position="469"/>
        <end position="552"/>
    </location>
</feature>
<comment type="subcellular location">
    <subcellularLocation>
        <location evidence="1">Cytoplasm</location>
    </subcellularLocation>
</comment>
<evidence type="ECO:0000256" key="6">
    <source>
        <dbReference type="ARBA" id="ARBA00022859"/>
    </source>
</evidence>
<organism evidence="8 9">
    <name type="scientific">Jimgerdemannia flammicorona</name>
    <dbReference type="NCBI Taxonomy" id="994334"/>
    <lineage>
        <taxon>Eukaryota</taxon>
        <taxon>Fungi</taxon>
        <taxon>Fungi incertae sedis</taxon>
        <taxon>Mucoromycota</taxon>
        <taxon>Mucoromycotina</taxon>
        <taxon>Endogonomycetes</taxon>
        <taxon>Endogonales</taxon>
        <taxon>Endogonaceae</taxon>
        <taxon>Jimgerdemannia</taxon>
    </lineage>
</organism>
<dbReference type="InterPro" id="IPR046439">
    <property type="entry name" value="ZF_RZ_dom"/>
</dbReference>
<evidence type="ECO:0000256" key="5">
    <source>
        <dbReference type="ARBA" id="ARBA00022833"/>
    </source>
</evidence>
<evidence type="ECO:0000256" key="2">
    <source>
        <dbReference type="ARBA" id="ARBA00022490"/>
    </source>
</evidence>
<evidence type="ECO:0000313" key="9">
    <source>
        <dbReference type="Proteomes" id="UP000268093"/>
    </source>
</evidence>
<name>A0A433DMP6_9FUNG</name>
<protein>
    <recommendedName>
        <fullName evidence="7">RZ-type domain-containing protein</fullName>
    </recommendedName>
</protein>
<evidence type="ECO:0000256" key="1">
    <source>
        <dbReference type="ARBA" id="ARBA00004496"/>
    </source>
</evidence>
<keyword evidence="2" id="KW-0963">Cytoplasm</keyword>
<comment type="caution">
    <text evidence="8">The sequence shown here is derived from an EMBL/GenBank/DDBJ whole genome shotgun (WGS) entry which is preliminary data.</text>
</comment>
<dbReference type="PROSITE" id="PS51981">
    <property type="entry name" value="ZF_RZ"/>
    <property type="match status" value="1"/>
</dbReference>
<reference evidence="8 9" key="1">
    <citation type="journal article" date="2018" name="New Phytol.">
        <title>Phylogenomics of Endogonaceae and evolution of mycorrhizas within Mucoromycota.</title>
        <authorList>
            <person name="Chang Y."/>
            <person name="Desiro A."/>
            <person name="Na H."/>
            <person name="Sandor L."/>
            <person name="Lipzen A."/>
            <person name="Clum A."/>
            <person name="Barry K."/>
            <person name="Grigoriev I.V."/>
            <person name="Martin F.M."/>
            <person name="Stajich J.E."/>
            <person name="Smith M.E."/>
            <person name="Bonito G."/>
            <person name="Spatafora J.W."/>
        </authorList>
    </citation>
    <scope>NUCLEOTIDE SEQUENCE [LARGE SCALE GENOMIC DNA]</scope>
    <source>
        <strain evidence="8 9">GMNB39</strain>
    </source>
</reference>
<keyword evidence="4" id="KW-0863">Zinc-finger</keyword>
<proteinExistence type="predicted"/>
<keyword evidence="9" id="KW-1185">Reference proteome</keyword>
<evidence type="ECO:0000313" key="8">
    <source>
        <dbReference type="EMBL" id="RUP52087.1"/>
    </source>
</evidence>
<evidence type="ECO:0000259" key="7">
    <source>
        <dbReference type="PROSITE" id="PS51981"/>
    </source>
</evidence>
<dbReference type="EMBL" id="RBNI01000203">
    <property type="protein sequence ID" value="RUP52087.1"/>
    <property type="molecule type" value="Genomic_DNA"/>
</dbReference>
<sequence length="552" mass="61789">MPCNRRCDKTLDCGHRCPSVCGEKCPKTKFCVICADDQTKNMLVDLIMQQSLCDVDVDDDPILVMSCGHALTMSSMDGVMEMSEYYVESFVPENLSTIFTSCRPLPGEEVKQQSCHLCRKPIVELFRYGRRIKYAQLGTRSKKLLKQQSIAIGDAKEGLRTAQRLLETNEAQFISSISKINAEVRQDTPMESRRLRTLPPSLQYVPEEWFRRIADIYGIPKEQEAAWCKHILPVVSSYRKFRKINDKAFNSPAKQLFDAAVSHLYRAKTSGALGQFGEPAGAYDDDDDDYYNTPTSASAVIEACIRECGLPPGGFDGSPFIESLQELVNVLILVQHQVVVVLDTVGLSSGWYWLADDLIECIRLHVERLMVATEEKKYYRHLAYGRLTMMEALLKKVQLLGRSHTNTTRPHRIAVADELAARFGMEAAILEEYCPLGIKDECMARLQAVEEKMTKAINIAKSGMFYAPVTEQEKVELFRAISQEVRGSGHWPTNALRNPLPAQYVIADCGNANQVSQCPECRATIGGSGSLVAGNVRDAEFEGMIGRININQ</sequence>
<dbReference type="Pfam" id="PF20173">
    <property type="entry name" value="ZnF_RZ-type"/>
    <property type="match status" value="1"/>
</dbReference>
<keyword evidence="3" id="KW-0479">Metal-binding</keyword>
<gene>
    <name evidence="8" type="ORF">BC936DRAFT_141681</name>
</gene>